<feature type="transmembrane region" description="Helical" evidence="10">
    <location>
        <begin position="1117"/>
        <end position="1138"/>
    </location>
</feature>
<feature type="transmembrane region" description="Helical" evidence="10">
    <location>
        <begin position="575"/>
        <end position="593"/>
    </location>
</feature>
<protein>
    <submittedName>
        <fullName evidence="12">ABC efflux transporter</fullName>
    </submittedName>
</protein>
<reference evidence="12 13" key="1">
    <citation type="submission" date="2019-12" db="EMBL/GenBank/DDBJ databases">
        <title>A genome sequence resource for the geographically widespread anthracnose pathogen Colletotrichum asianum.</title>
        <authorList>
            <person name="Meng Y."/>
        </authorList>
    </citation>
    <scope>NUCLEOTIDE SEQUENCE [LARGE SCALE GENOMIC DNA]</scope>
    <source>
        <strain evidence="12 13">ICMP 18580</strain>
    </source>
</reference>
<feature type="region of interest" description="Disordered" evidence="9">
    <location>
        <begin position="1"/>
        <end position="25"/>
    </location>
</feature>
<name>A0A8H3VW66_9PEZI</name>
<dbReference type="Gene3D" id="3.40.630.10">
    <property type="entry name" value="Zn peptidases"/>
    <property type="match status" value="1"/>
</dbReference>
<comment type="caution">
    <text evidence="12">The sequence shown here is derived from an EMBL/GenBank/DDBJ whole genome shotgun (WGS) entry which is preliminary data.</text>
</comment>
<evidence type="ECO:0000256" key="8">
    <source>
        <dbReference type="ARBA" id="ARBA00023136"/>
    </source>
</evidence>
<dbReference type="CDD" id="cd05674">
    <property type="entry name" value="M20_yscS"/>
    <property type="match status" value="1"/>
</dbReference>
<evidence type="ECO:0000313" key="13">
    <source>
        <dbReference type="Proteomes" id="UP000434172"/>
    </source>
</evidence>
<dbReference type="SUPFAM" id="SSF55031">
    <property type="entry name" value="Bacterial exopeptidase dimerisation domain"/>
    <property type="match status" value="1"/>
</dbReference>
<dbReference type="InterPro" id="IPR017871">
    <property type="entry name" value="ABC_transporter-like_CS"/>
</dbReference>
<dbReference type="Pfam" id="PF19055">
    <property type="entry name" value="ABC2_membrane_7"/>
    <property type="match status" value="1"/>
</dbReference>
<dbReference type="SMART" id="SM00382">
    <property type="entry name" value="AAA"/>
    <property type="match status" value="2"/>
</dbReference>
<dbReference type="Pfam" id="PF00005">
    <property type="entry name" value="ABC_tran"/>
    <property type="match status" value="2"/>
</dbReference>
<dbReference type="InterPro" id="IPR027417">
    <property type="entry name" value="P-loop_NTPase"/>
</dbReference>
<feature type="transmembrane region" description="Helical" evidence="10">
    <location>
        <begin position="519"/>
        <end position="535"/>
    </location>
</feature>
<feature type="transmembrane region" description="Helical" evidence="10">
    <location>
        <begin position="1192"/>
        <end position="1214"/>
    </location>
</feature>
<dbReference type="InterPro" id="IPR013525">
    <property type="entry name" value="ABC2_TM"/>
</dbReference>
<keyword evidence="13" id="KW-1185">Reference proteome</keyword>
<dbReference type="Gene3D" id="3.30.70.360">
    <property type="match status" value="1"/>
</dbReference>
<dbReference type="InterPro" id="IPR036264">
    <property type="entry name" value="Bact_exopeptidase_dim_dom"/>
</dbReference>
<keyword evidence="3" id="KW-0813">Transport</keyword>
<evidence type="ECO:0000259" key="11">
    <source>
        <dbReference type="PROSITE" id="PS50893"/>
    </source>
</evidence>
<dbReference type="Proteomes" id="UP000434172">
    <property type="component" value="Unassembled WGS sequence"/>
</dbReference>
<keyword evidence="4 10" id="KW-0812">Transmembrane</keyword>
<dbReference type="InterPro" id="IPR011650">
    <property type="entry name" value="Peptidase_M20_dimer"/>
</dbReference>
<evidence type="ECO:0000313" key="12">
    <source>
        <dbReference type="EMBL" id="KAF0315050.1"/>
    </source>
</evidence>
<feature type="transmembrane region" description="Helical" evidence="10">
    <location>
        <begin position="663"/>
        <end position="684"/>
    </location>
</feature>
<evidence type="ECO:0000256" key="7">
    <source>
        <dbReference type="ARBA" id="ARBA00022989"/>
    </source>
</evidence>
<dbReference type="PANTHER" id="PTHR48041">
    <property type="entry name" value="ABC TRANSPORTER G FAMILY MEMBER 28"/>
    <property type="match status" value="1"/>
</dbReference>
<dbReference type="Gene3D" id="1.10.150.900">
    <property type="match status" value="1"/>
</dbReference>
<dbReference type="PROSITE" id="PS50893">
    <property type="entry name" value="ABC_TRANSPORTER_2"/>
    <property type="match status" value="2"/>
</dbReference>
<dbReference type="FunFam" id="3.40.630.10:FF:000027">
    <property type="entry name" value="N-fatty-acyl-amino acid synthase/hydrolase PM20D1"/>
    <property type="match status" value="1"/>
</dbReference>
<dbReference type="GO" id="GO:0016020">
    <property type="term" value="C:membrane"/>
    <property type="evidence" value="ECO:0007669"/>
    <property type="project" value="UniProtKB-SubCell"/>
</dbReference>
<dbReference type="EMBL" id="WOWK01000241">
    <property type="protein sequence ID" value="KAF0315050.1"/>
    <property type="molecule type" value="Genomic_DNA"/>
</dbReference>
<keyword evidence="6" id="KW-0067">ATP-binding</keyword>
<dbReference type="SUPFAM" id="SSF53187">
    <property type="entry name" value="Zn-dependent exopeptidases"/>
    <property type="match status" value="1"/>
</dbReference>
<evidence type="ECO:0000256" key="3">
    <source>
        <dbReference type="ARBA" id="ARBA00022448"/>
    </source>
</evidence>
<comment type="similarity">
    <text evidence="2">Belongs to the peptidase M20A family.</text>
</comment>
<dbReference type="InterPro" id="IPR003439">
    <property type="entry name" value="ABC_transporter-like_ATP-bd"/>
</dbReference>
<evidence type="ECO:0000256" key="2">
    <source>
        <dbReference type="ARBA" id="ARBA00006247"/>
    </source>
</evidence>
<feature type="transmembrane region" description="Helical" evidence="10">
    <location>
        <begin position="1257"/>
        <end position="1278"/>
    </location>
</feature>
<feature type="domain" description="ABC transporter" evidence="11">
    <location>
        <begin position="715"/>
        <end position="976"/>
    </location>
</feature>
<feature type="domain" description="ABC transporter" evidence="11">
    <location>
        <begin position="98"/>
        <end position="338"/>
    </location>
</feature>
<dbReference type="SUPFAM" id="SSF52540">
    <property type="entry name" value="P-loop containing nucleoside triphosphate hydrolases"/>
    <property type="match status" value="2"/>
</dbReference>
<dbReference type="PROSITE" id="PS00211">
    <property type="entry name" value="ABC_TRANSPORTER_1"/>
    <property type="match status" value="2"/>
</dbReference>
<dbReference type="OrthoDB" id="66620at2759"/>
<evidence type="ECO:0000256" key="6">
    <source>
        <dbReference type="ARBA" id="ARBA00022840"/>
    </source>
</evidence>
<dbReference type="InterPro" id="IPR002933">
    <property type="entry name" value="Peptidase_M20"/>
</dbReference>
<feature type="transmembrane region" description="Helical" evidence="10">
    <location>
        <begin position="541"/>
        <end position="563"/>
    </location>
</feature>
<keyword evidence="8 10" id="KW-0472">Membrane</keyword>
<feature type="region of interest" description="Disordered" evidence="9">
    <location>
        <begin position="1823"/>
        <end position="1845"/>
    </location>
</feature>
<dbReference type="GO" id="GO:0016887">
    <property type="term" value="F:ATP hydrolysis activity"/>
    <property type="evidence" value="ECO:0007669"/>
    <property type="project" value="InterPro"/>
</dbReference>
<dbReference type="InterPro" id="IPR043926">
    <property type="entry name" value="ABCG_dom"/>
</dbReference>
<evidence type="ECO:0000256" key="10">
    <source>
        <dbReference type="SAM" id="Phobius"/>
    </source>
</evidence>
<feature type="transmembrane region" description="Helical" evidence="10">
    <location>
        <begin position="1226"/>
        <end position="1251"/>
    </location>
</feature>
<gene>
    <name evidence="12" type="ORF">GQ607_017711</name>
</gene>
<feature type="non-terminal residue" evidence="12">
    <location>
        <position position="1"/>
    </location>
</feature>
<comment type="subcellular location">
    <subcellularLocation>
        <location evidence="1">Membrane</location>
        <topology evidence="1">Multi-pass membrane protein</topology>
    </subcellularLocation>
</comment>
<dbReference type="GO" id="GO:0140359">
    <property type="term" value="F:ABC-type transporter activity"/>
    <property type="evidence" value="ECO:0007669"/>
    <property type="project" value="InterPro"/>
</dbReference>
<dbReference type="Pfam" id="PF01061">
    <property type="entry name" value="ABC2_membrane"/>
    <property type="match status" value="2"/>
</dbReference>
<proteinExistence type="inferred from homology"/>
<accession>A0A8H3VW66</accession>
<dbReference type="Gene3D" id="3.40.50.300">
    <property type="entry name" value="P-loop containing nucleotide triphosphate hydrolases"/>
    <property type="match status" value="2"/>
</dbReference>
<evidence type="ECO:0000256" key="1">
    <source>
        <dbReference type="ARBA" id="ARBA00004141"/>
    </source>
</evidence>
<feature type="transmembrane region" description="Helical" evidence="10">
    <location>
        <begin position="428"/>
        <end position="449"/>
    </location>
</feature>
<evidence type="ECO:0000256" key="5">
    <source>
        <dbReference type="ARBA" id="ARBA00022741"/>
    </source>
</evidence>
<sequence length="2075" mass="228654">MSGPKANMAADHQLSQTTPPADDQPVVVDVDKIDRASSVDTTMDQNTLADQTGLARRFSLSGAGHISLDDVEAADVQIRDLAVSVDTSPSWFDPATYLELAKAKFNPQSSSKTLLHHVSASLPAGTLTAIIGGSGSGKTTLLNTMSERMFSTRLSQGGSITFNGNEGVHNARHAYVMQQDILLPTLTVRETLQYSADLRLPPPTTAEERRRIVEEVILELGLKECANTRIGNNHHRGCSGGEKRRVGIGVQLLANPSVVFLDEPTTGLDATSAFQLVRTLKKLATKGRTVITTIHQPRSEIWDLFDNLIILTKGSPVFSGLAKDCVPWFEDMNFKLPPFVNPAEYVIDVAAIDNRTPELEEESTARVDRLKAAWIHESQRKYAPSEKIVETSGRRRSLRSATTKHATYGRQLRVLTDRTFKITYRDPMGMAAAIMEAILMAIITGYIFYDLPKDLSGIRSRQGALYTISGLQGYLMLVFEVYRLTLDIPTYDREHSEHCVDAIPFLLSRRLARLFTEDLPVPFLFSVIFYFMAGFDNDATQFFTFFAITLTSHYIAVTCAMTCVTASRNFPGASLIANMVFTLQSMACGYFIQSNTIPVYVRWLKWITYQFYGFGAYCGNEFTNALYDCPFEGGFSNPECNQYTGNFVMNSLGFPPNWTWRPIVIMASFVVFFCLISAFGLQFIKQEMTIARARVSDTDLSAGKEKMKVRSISEMRTIDVGLDEFALDLDKRAPSGKKLPRKTILNPVNTTFQAGKLNIIMGPSGSGKTSLLNAMALRLRNSIGTRYLPSGKLTFNGAAPSNTVIRSVCSYVCQDDDALLPSLTVRETLRFSAGLRLPSHMSKDEKCRRAEEVLLKMGLKDCADNLVGNELVKGISGGEKRRVTIAVQLLSDPRVLLLDEPTSGLDAFTANSIMEVLQGLANEGRTLILSIHQARSDLFQHFGNVLLLARGGSAAYAGPAKDMLAYFTRQGFECPAHSNPADFALDLITIDLQHEQREAESREKVRKLVEAWRTQSGSDLQETLDKRLPGIEEGEEGNSTKSVKTQTIDAKEDEAQDAITKSPSNVPSIPRKSFNKASLATPAELGALVRKRASFVTAFPILLHRGLINFRRQPPLLVARIAQVVSLGVVLALFFAPLKKDYFSVQNRMGFIQEIAAFYFVGMLQNVAVFPAERDVFYREDDDGAYSVEAFLAAYSVLEFPFEIISSLIFGVLADFAVGLPRTVEMYFVCSFACFGIVSCGESVGIMFNTLFNHTGFAVNIISVLMSVANTMAGIMSIDMPKLYKIFNYLSPIRYATRAVAPYSLRGIGFSCNDDQRLPNGQCPIETGEEVLQLYKFNVNPNVNIAALAGYPESDEQPSKAPDSRAVATALIPLPLTNDGPPASAPRRASAWWSLLPAALLLTYLHSPSAIPIPSFTHHGAGSSAAPACRQVDPLFPTLTTAALSDLDKFLDTPKFRNETIARLSGAIQIPTESFDNYGNVGVDDRWDKLFAFSAYLKKTFPKVHEQLSLERVNTHGLLYTWTGSDASLKPTVLMAHQDTVPVAPTTIDSWTHPPFSGAYDGYFVWGRGAMDCKNSLIGILESVELLLAAGFAPKRTVVLSFGFDEEISGERGAGHLAPFLLERYGKDGAAILIDEGSGFDSQWGQTFALPGTAEKGYIDVEVVVRTPGGHSSIPPPHTGIGILSELVTKIEGSPYKSELLEGNPYLGKLQCGASYAPEFPSNLKKLLPSGSQRTCKRRSDKLAEEAAKAGPQVKYLFTTSVATDIIEGGVKINALPERVRVVVNHRVNVGDSTESVKKHIAALIAPVAEKYNLTLHAFDGKETPSSISLSGNDKKLEPAPVTPTSVEGVTPYGVLSGTTRALYGEEVVVSPGIMTGNTDTRYYWDLTAHIFRFLPGYDPESDEWAGIHTVDEKTSVKGHINLVKWYTSFLRNVDEAEFEEDNLSVGTKEGYHGLNQIIPQVFQIIAHNWSIFIAEAEEHLDEISQTITEQQTSKERQKQLSVSLHKFSRLWAGARSRVENAARVADYMRHNHIVSQALEFEPLRNSLRRIEYDFNTQEKRIEDLSATTKVLVNL</sequence>
<dbReference type="GO" id="GO:0005524">
    <property type="term" value="F:ATP binding"/>
    <property type="evidence" value="ECO:0007669"/>
    <property type="project" value="UniProtKB-KW"/>
</dbReference>
<dbReference type="InterPro" id="IPR050352">
    <property type="entry name" value="ABCG_transporters"/>
</dbReference>
<organism evidence="12 13">
    <name type="scientific">Colletotrichum asianum</name>
    <dbReference type="NCBI Taxonomy" id="702518"/>
    <lineage>
        <taxon>Eukaryota</taxon>
        <taxon>Fungi</taxon>
        <taxon>Dikarya</taxon>
        <taxon>Ascomycota</taxon>
        <taxon>Pezizomycotina</taxon>
        <taxon>Sordariomycetes</taxon>
        <taxon>Hypocreomycetidae</taxon>
        <taxon>Glomerellales</taxon>
        <taxon>Glomerellaceae</taxon>
        <taxon>Colletotrichum</taxon>
        <taxon>Colletotrichum gloeosporioides species complex</taxon>
    </lineage>
</organism>
<keyword evidence="7 10" id="KW-1133">Transmembrane helix</keyword>
<dbReference type="Pfam" id="PF01546">
    <property type="entry name" value="Peptidase_M20"/>
    <property type="match status" value="1"/>
</dbReference>
<evidence type="ECO:0000256" key="9">
    <source>
        <dbReference type="SAM" id="MobiDB-lite"/>
    </source>
</evidence>
<keyword evidence="5" id="KW-0547">Nucleotide-binding</keyword>
<dbReference type="Pfam" id="PF07687">
    <property type="entry name" value="M20_dimer"/>
    <property type="match status" value="1"/>
</dbReference>
<dbReference type="PANTHER" id="PTHR48041:SF119">
    <property type="entry name" value="ROA1P"/>
    <property type="match status" value="1"/>
</dbReference>
<feature type="transmembrane region" description="Helical" evidence="10">
    <location>
        <begin position="1150"/>
        <end position="1172"/>
    </location>
</feature>
<dbReference type="InterPro" id="IPR003593">
    <property type="entry name" value="AAA+_ATPase"/>
</dbReference>
<evidence type="ECO:0000256" key="4">
    <source>
        <dbReference type="ARBA" id="ARBA00022692"/>
    </source>
</evidence>
<dbReference type="FunFam" id="3.40.50.300:FF:001433">
    <property type="entry name" value="ABC transporter, putative"/>
    <property type="match status" value="1"/>
</dbReference>